<comment type="caution">
    <text evidence="4">The sequence shown here is derived from an EMBL/GenBank/DDBJ whole genome shotgun (WGS) entry which is preliminary data.</text>
</comment>
<name>A0ABR2H9D6_9EUKA</name>
<keyword evidence="5" id="KW-1185">Reference proteome</keyword>
<dbReference type="SUPFAM" id="SSF55347">
    <property type="entry name" value="Glyceraldehyde-3-phosphate dehydrogenase-like, C-terminal domain"/>
    <property type="match status" value="1"/>
</dbReference>
<comment type="similarity">
    <text evidence="1">Belongs to the Gfo/Idh/MocA family.</text>
</comment>
<dbReference type="PANTHER" id="PTHR43054">
    <property type="match status" value="1"/>
</dbReference>
<dbReference type="InterPro" id="IPR055170">
    <property type="entry name" value="GFO_IDH_MocA-like_dom"/>
</dbReference>
<dbReference type="Pfam" id="PF01408">
    <property type="entry name" value="GFO_IDH_MocA"/>
    <property type="match status" value="1"/>
</dbReference>
<evidence type="ECO:0000313" key="5">
    <source>
        <dbReference type="Proteomes" id="UP001470230"/>
    </source>
</evidence>
<dbReference type="Gene3D" id="3.40.50.720">
    <property type="entry name" value="NAD(P)-binding Rossmann-like Domain"/>
    <property type="match status" value="1"/>
</dbReference>
<evidence type="ECO:0008006" key="6">
    <source>
        <dbReference type="Google" id="ProtNLM"/>
    </source>
</evidence>
<feature type="domain" description="GFO/IDH/MocA-like oxidoreductase" evidence="3">
    <location>
        <begin position="145"/>
        <end position="256"/>
    </location>
</feature>
<dbReference type="Proteomes" id="UP001470230">
    <property type="component" value="Unassembled WGS sequence"/>
</dbReference>
<protein>
    <recommendedName>
        <fullName evidence="6">Oxidoreductase</fullName>
    </recommendedName>
</protein>
<dbReference type="SUPFAM" id="SSF51735">
    <property type="entry name" value="NAD(P)-binding Rossmann-fold domains"/>
    <property type="match status" value="1"/>
</dbReference>
<evidence type="ECO:0000259" key="3">
    <source>
        <dbReference type="Pfam" id="PF22725"/>
    </source>
</evidence>
<proteinExistence type="inferred from homology"/>
<evidence type="ECO:0000259" key="2">
    <source>
        <dbReference type="Pfam" id="PF01408"/>
    </source>
</evidence>
<dbReference type="EMBL" id="JAPFFF010000037">
    <property type="protein sequence ID" value="KAK8842809.1"/>
    <property type="molecule type" value="Genomic_DNA"/>
</dbReference>
<dbReference type="InterPro" id="IPR036291">
    <property type="entry name" value="NAD(P)-bd_dom_sf"/>
</dbReference>
<feature type="domain" description="Gfo/Idh/MocA-like oxidoreductase N-terminal" evidence="2">
    <location>
        <begin position="2"/>
        <end position="119"/>
    </location>
</feature>
<reference evidence="4 5" key="1">
    <citation type="submission" date="2024-04" db="EMBL/GenBank/DDBJ databases">
        <title>Tritrichomonas musculus Genome.</title>
        <authorList>
            <person name="Alves-Ferreira E."/>
            <person name="Grigg M."/>
            <person name="Lorenzi H."/>
            <person name="Galac M."/>
        </authorList>
    </citation>
    <scope>NUCLEOTIDE SEQUENCE [LARGE SCALE GENOMIC DNA]</scope>
    <source>
        <strain evidence="4 5">EAF2021</strain>
    </source>
</reference>
<dbReference type="Gene3D" id="3.30.360.10">
    <property type="entry name" value="Dihydrodipicolinate Reductase, domain 2"/>
    <property type="match status" value="1"/>
</dbReference>
<accession>A0ABR2H9D6</accession>
<dbReference type="Pfam" id="PF22725">
    <property type="entry name" value="GFO_IDH_MocA_C3"/>
    <property type="match status" value="1"/>
</dbReference>
<gene>
    <name evidence="4" type="ORF">M9Y10_025675</name>
</gene>
<evidence type="ECO:0000256" key="1">
    <source>
        <dbReference type="ARBA" id="ARBA00010928"/>
    </source>
</evidence>
<evidence type="ECO:0000313" key="4">
    <source>
        <dbReference type="EMBL" id="KAK8842809.1"/>
    </source>
</evidence>
<sequence>MIRFGVIGTGWITDSFIEAASFDKRASFTAVFSRNIETAKAFAQKHNIKNAFDNIDSMCKCAEVDAIYIGSPNFCHHEQAIICMNHKKHVICEKPLASNHKHAEEMVSCANLNNVVLMEAMRLTPSPVFKAIMDAINDPKTGKSKIGKIHKFVSLFCQFSSKFERFKAGGDFNSLSRKSAGGCLMDIGVYTIYPMVCMFGEPKSIQCVGSLFSQDGIDIEATIICGYDDQKSCTLISSKVSNSIGCSEIQGEDGTILIDKMSTFKSAKIVYRDGHEEELCTSQYKNDMVYEVTEFIDVITSGRKESSINSHKNSLITMKILDEARRQIGIDPSIY</sequence>
<dbReference type="PANTHER" id="PTHR43054:SF1">
    <property type="entry name" value="SCYLLO-INOSITOL 2-DEHYDROGENASE (NADP(+)) IOLU"/>
    <property type="match status" value="1"/>
</dbReference>
<dbReference type="InterPro" id="IPR000683">
    <property type="entry name" value="Gfo/Idh/MocA-like_OxRdtase_N"/>
</dbReference>
<organism evidence="4 5">
    <name type="scientific">Tritrichomonas musculus</name>
    <dbReference type="NCBI Taxonomy" id="1915356"/>
    <lineage>
        <taxon>Eukaryota</taxon>
        <taxon>Metamonada</taxon>
        <taxon>Parabasalia</taxon>
        <taxon>Tritrichomonadida</taxon>
        <taxon>Tritrichomonadidae</taxon>
        <taxon>Tritrichomonas</taxon>
    </lineage>
</organism>